<keyword evidence="5" id="KW-0862">Zinc</keyword>
<keyword evidence="3" id="KW-0479">Metal-binding</keyword>
<keyword evidence="11" id="KW-1185">Reference proteome</keyword>
<evidence type="ECO:0000256" key="4">
    <source>
        <dbReference type="ARBA" id="ARBA00022771"/>
    </source>
</evidence>
<dbReference type="Pfam" id="PF20173">
    <property type="entry name" value="ZnF_RZ-type"/>
    <property type="match status" value="1"/>
</dbReference>
<gene>
    <name evidence="10" type="ORF">AGOR_G00195780</name>
</gene>
<accession>A0A8T3CRL2</accession>
<dbReference type="GO" id="GO:0008270">
    <property type="term" value="F:zinc ion binding"/>
    <property type="evidence" value="ECO:0007669"/>
    <property type="project" value="UniProtKB-KW"/>
</dbReference>
<dbReference type="PROSITE" id="PS51981">
    <property type="entry name" value="ZF_RZ"/>
    <property type="match status" value="1"/>
</dbReference>
<dbReference type="InterPro" id="IPR046439">
    <property type="entry name" value="ZF_RZ_dom"/>
</dbReference>
<keyword evidence="2" id="KW-0963">Cytoplasm</keyword>
<dbReference type="InterPro" id="IPR001841">
    <property type="entry name" value="Znf_RING"/>
</dbReference>
<dbReference type="PROSITE" id="PS00518">
    <property type="entry name" value="ZF_RING_1"/>
    <property type="match status" value="1"/>
</dbReference>
<dbReference type="Gene3D" id="3.30.40.10">
    <property type="entry name" value="Zinc/RING finger domain, C3HC4 (zinc finger)"/>
    <property type="match status" value="1"/>
</dbReference>
<evidence type="ECO:0000256" key="6">
    <source>
        <dbReference type="ARBA" id="ARBA00022859"/>
    </source>
</evidence>
<keyword evidence="6" id="KW-0391">Immunity</keyword>
<feature type="domain" description="RING-type" evidence="8">
    <location>
        <begin position="462"/>
        <end position="500"/>
    </location>
</feature>
<organism evidence="10 11">
    <name type="scientific">Albula goreensis</name>
    <dbReference type="NCBI Taxonomy" id="1534307"/>
    <lineage>
        <taxon>Eukaryota</taxon>
        <taxon>Metazoa</taxon>
        <taxon>Chordata</taxon>
        <taxon>Craniata</taxon>
        <taxon>Vertebrata</taxon>
        <taxon>Euteleostomi</taxon>
        <taxon>Actinopterygii</taxon>
        <taxon>Neopterygii</taxon>
        <taxon>Teleostei</taxon>
        <taxon>Albuliformes</taxon>
        <taxon>Albulidae</taxon>
        <taxon>Albula</taxon>
    </lineage>
</organism>
<reference evidence="10" key="1">
    <citation type="submission" date="2021-01" db="EMBL/GenBank/DDBJ databases">
        <authorList>
            <person name="Zahm M."/>
            <person name="Roques C."/>
            <person name="Cabau C."/>
            <person name="Klopp C."/>
            <person name="Donnadieu C."/>
            <person name="Jouanno E."/>
            <person name="Lampietro C."/>
            <person name="Louis A."/>
            <person name="Herpin A."/>
            <person name="Echchiki A."/>
            <person name="Berthelot C."/>
            <person name="Parey E."/>
            <person name="Roest-Crollius H."/>
            <person name="Braasch I."/>
            <person name="Postlethwait J."/>
            <person name="Bobe J."/>
            <person name="Montfort J."/>
            <person name="Bouchez O."/>
            <person name="Begum T."/>
            <person name="Mejri S."/>
            <person name="Adams A."/>
            <person name="Chen W.-J."/>
            <person name="Guiguen Y."/>
        </authorList>
    </citation>
    <scope>NUCLEOTIDE SEQUENCE</scope>
    <source>
        <tissue evidence="10">Blood</tissue>
    </source>
</reference>
<dbReference type="SMART" id="SM00184">
    <property type="entry name" value="RING"/>
    <property type="match status" value="1"/>
</dbReference>
<dbReference type="GO" id="GO:0002040">
    <property type="term" value="P:sprouting angiogenesis"/>
    <property type="evidence" value="ECO:0007669"/>
    <property type="project" value="TreeGrafter"/>
</dbReference>
<comment type="subcellular location">
    <subcellularLocation>
        <location evidence="1">Cytoplasm</location>
    </subcellularLocation>
</comment>
<dbReference type="GO" id="GO:0004842">
    <property type="term" value="F:ubiquitin-protein transferase activity"/>
    <property type="evidence" value="ECO:0007669"/>
    <property type="project" value="InterPro"/>
</dbReference>
<dbReference type="GO" id="GO:0002376">
    <property type="term" value="P:immune system process"/>
    <property type="evidence" value="ECO:0007669"/>
    <property type="project" value="UniProtKB-KW"/>
</dbReference>
<dbReference type="PANTHER" id="PTHR22605:SF21">
    <property type="entry name" value="E3 UBIQUITIN-PROTEIN LIGASE RNF213-BETA"/>
    <property type="match status" value="1"/>
</dbReference>
<protein>
    <recommendedName>
        <fullName evidence="12">RING-type domain-containing protein</fullName>
    </recommendedName>
</protein>
<dbReference type="GO" id="GO:0006511">
    <property type="term" value="P:ubiquitin-dependent protein catabolic process"/>
    <property type="evidence" value="ECO:0007669"/>
    <property type="project" value="TreeGrafter"/>
</dbReference>
<evidence type="ECO:0000256" key="7">
    <source>
        <dbReference type="PROSITE-ProRule" id="PRU00175"/>
    </source>
</evidence>
<dbReference type="GO" id="GO:0016020">
    <property type="term" value="C:membrane"/>
    <property type="evidence" value="ECO:0007669"/>
    <property type="project" value="TreeGrafter"/>
</dbReference>
<dbReference type="Proteomes" id="UP000829720">
    <property type="component" value="Unassembled WGS sequence"/>
</dbReference>
<dbReference type="InterPro" id="IPR017907">
    <property type="entry name" value="Znf_RING_CS"/>
</dbReference>
<proteinExistence type="predicted"/>
<evidence type="ECO:0008006" key="12">
    <source>
        <dbReference type="Google" id="ProtNLM"/>
    </source>
</evidence>
<evidence type="ECO:0000256" key="1">
    <source>
        <dbReference type="ARBA" id="ARBA00004496"/>
    </source>
</evidence>
<feature type="domain" description="RZ-type" evidence="9">
    <location>
        <begin position="951"/>
        <end position="1022"/>
    </location>
</feature>
<evidence type="ECO:0000256" key="5">
    <source>
        <dbReference type="ARBA" id="ARBA00022833"/>
    </source>
</evidence>
<evidence type="ECO:0000259" key="9">
    <source>
        <dbReference type="PROSITE" id="PS51981"/>
    </source>
</evidence>
<comment type="caution">
    <text evidence="10">The sequence shown here is derived from an EMBL/GenBank/DDBJ whole genome shotgun (WGS) entry which is preliminary data.</text>
</comment>
<dbReference type="PANTHER" id="PTHR22605">
    <property type="entry name" value="RZ-TYPE DOMAIN-CONTAINING PROTEIN"/>
    <property type="match status" value="1"/>
</dbReference>
<evidence type="ECO:0000313" key="11">
    <source>
        <dbReference type="Proteomes" id="UP000829720"/>
    </source>
</evidence>
<keyword evidence="4 7" id="KW-0863">Zinc-finger</keyword>
<dbReference type="EMBL" id="JAERUA010000019">
    <property type="protein sequence ID" value="KAI1886440.1"/>
    <property type="molecule type" value="Genomic_DNA"/>
</dbReference>
<evidence type="ECO:0000256" key="2">
    <source>
        <dbReference type="ARBA" id="ARBA00022490"/>
    </source>
</evidence>
<dbReference type="Pfam" id="PF13923">
    <property type="entry name" value="zf-C3HC4_2"/>
    <property type="match status" value="1"/>
</dbReference>
<dbReference type="GO" id="GO:2000051">
    <property type="term" value="P:negative regulation of non-canonical Wnt signaling pathway"/>
    <property type="evidence" value="ECO:0007669"/>
    <property type="project" value="TreeGrafter"/>
</dbReference>
<dbReference type="PROSITE" id="PS50089">
    <property type="entry name" value="ZF_RING_2"/>
    <property type="match status" value="1"/>
</dbReference>
<sequence length="1661" mass="185902">MWGGAWDHGRGKGVCTRPLLLRSCVQKAVSLLRDLEDMPSRSVARVQILLGLLGEEQGHTSLGLMGRRRFAQGLMGRIALAVAQREELMPSPGDWVSKESLKQHALQEGGTLRHTLWRCLQSTLVPVLARILAMLDRDANLDLLCCSEISEGLATFWLDILENQQILDLPQSQSGSTEEQEVDVLHHLRVGGTVQACAAPFSWLIRLHCQSLWEESQLAPGTLEDGCEGVLTFLSSFSSSRLGRYMAKLSEQESVEFSQRYLRDFVMLHFQVTRQEEVRVYTSAVWACHYAPRLNLLSHALHLQPHLGPHLHGGGAAHASEMREDILALGMCMEEVEQHTLESLPECENYLRRVELLQPCVERAFSQNYSALCSHGCRQQLEAIRTAWRGALVVAAFIQQVVLCVSDRRLDAVTLKYCALMQRLMQDAPDLRTQEALQQVIRILSTYHQELTCLDFRFGSKCPVCMALLSQPSQLPCGHIFCLPCLQRSIQINRHCPSCRAPLAQDLQLTECPVLSAALQQNQCLKAHCNSFFLELLSRFCLPQAPSLTEGGAGPGQGGAALREGVVELLFSLLISSQGGVYHTRELSPLLDCVDQSPIVRSVLPKLLLQYSFEQVKSHIQRYLQNLKEHVLGREDETELYRLFVNCFQDCMCSPEGGGAENTLQTRLLDDTSFLSRFARKQTPQRQDDPVGFLLTMARLLICLGSAANLLRRAVTSQGEPGDSSSVEGHFLEQVRAVCEYSGHGWYQVYLLRELDRRAGLDCLWALLNSHTWDWVFPPTLLHLQRKVPVGVDCFLCVGGPYRAIRDAVGEVVVQGQTQTLQNVLQRRGTAEGVVRVALALALFRQVTCRVTSPEPGLRLEPQEVQVLEEYLKRNTTGQQRELCISLLANQMGGPGSPFRMMAGLPGQRRSLLEILVHCSAVMQSGGSLLSPLQRLSSQPGAMRGSFLPSMPDDHTSEALQWMRREGRNMQIYYCANGHPCVCGRPVQIGVCPDCKAHVGGLNHNPVQGFTKAFSIKDETRTGHILGDASRRSDAPDRERNLAEWSVLRLFTHLALLLGAGPHLQAVRAMIHPQVQDVREFLWQHLERDMEVLGRTLGQNMDNTALTIHLLLQAFLQHSTGVYSPSPAGADLSSRQGRQQWEIQVCRYVINPVIQGLEGKLVRAQELVATDTGLSGSPLLQVLRAEPCAQLALPSDCPTFHSAFWMVPEILSMERLTQILELSCERPSVPLLCLYLSKVQGLRYLHHLPVLVSLQSDLLKAFPLAMEAESQSLTQVLQQIPAGKRTSLQARVELFMEVWNHVRMEIINSTEMGVAQEVCESEMQMSSSGKALIGRGQECCLSILLNFLCETHNSLVRQARRDSQQDSSDYSVPLEGVSEQQLALCHPEREFLPLVLAHCHYTLRRGERTSSSYDLRGVQTQLTRRFLNGKPLILADGSKYLRRRGRDFSAVLVQVCSQIPQEQLQGSVCSAICTALRSFTDVCDATLALEVALRFLEKTGGDPQGALLPYLRDSLRMGQHIPSSLAKVLSESRLQHSVGLWQLLACWKSELRVNRGQDAFLGLGEEYLQTLTEEERGELKQFLRMTDAKAFSWELHELLLLKTSNPHPEDNYPPHWDIRSTLENHLELKHRPPLPALDRLSEDLLLGQAAQIWRLTVQFKS</sequence>
<evidence type="ECO:0000259" key="8">
    <source>
        <dbReference type="PROSITE" id="PS50089"/>
    </source>
</evidence>
<dbReference type="GO" id="GO:0005730">
    <property type="term" value="C:nucleolus"/>
    <property type="evidence" value="ECO:0007669"/>
    <property type="project" value="TreeGrafter"/>
</dbReference>
<name>A0A8T3CRL2_9TELE</name>
<dbReference type="OrthoDB" id="2423195at2759"/>
<dbReference type="GO" id="GO:0016887">
    <property type="term" value="F:ATP hydrolysis activity"/>
    <property type="evidence" value="ECO:0007669"/>
    <property type="project" value="InterPro"/>
</dbReference>
<dbReference type="InterPro" id="IPR031248">
    <property type="entry name" value="RNF213"/>
</dbReference>
<dbReference type="GO" id="GO:0005829">
    <property type="term" value="C:cytosol"/>
    <property type="evidence" value="ECO:0007669"/>
    <property type="project" value="TreeGrafter"/>
</dbReference>
<evidence type="ECO:0000256" key="3">
    <source>
        <dbReference type="ARBA" id="ARBA00022723"/>
    </source>
</evidence>
<dbReference type="InterPro" id="IPR013083">
    <property type="entry name" value="Znf_RING/FYVE/PHD"/>
</dbReference>
<dbReference type="SUPFAM" id="SSF57850">
    <property type="entry name" value="RING/U-box"/>
    <property type="match status" value="1"/>
</dbReference>
<evidence type="ECO:0000313" key="10">
    <source>
        <dbReference type="EMBL" id="KAI1886440.1"/>
    </source>
</evidence>